<accession>A0AAE7VVW3</accession>
<gene>
    <name evidence="2" type="ORF">bas17_0018</name>
</gene>
<keyword evidence="3" id="KW-1185">Reference proteome</keyword>
<proteinExistence type="predicted"/>
<reference evidence="2" key="1">
    <citation type="journal article" date="2021" name="PLoS Biol.">
        <title>Systematic exploration of Escherichia coli phage-host interactions with the BASEL phage collection.</title>
        <authorList>
            <person name="Maffei E."/>
            <person name="Shaidullina A."/>
            <person name="Burkolter M."/>
            <person name="Heyer Y."/>
            <person name="Estermann F."/>
            <person name="Druelle V."/>
            <person name="Sauer P."/>
            <person name="Willi L."/>
            <person name="Michaelis S."/>
            <person name="Hilbi H."/>
            <person name="Thaler D.S."/>
            <person name="Harms A."/>
        </authorList>
    </citation>
    <scope>NUCLEOTIDE SEQUENCE</scope>
    <source>
        <strain evidence="2">Bas17</strain>
    </source>
</reference>
<protein>
    <submittedName>
        <fullName evidence="2">Uncharacterized protein</fullName>
    </submittedName>
</protein>
<dbReference type="Proteomes" id="UP000828580">
    <property type="component" value="Segment"/>
</dbReference>
<evidence type="ECO:0000313" key="3">
    <source>
        <dbReference type="Proteomes" id="UP000828580"/>
    </source>
</evidence>
<sequence>MGRDRSGRPAVPLSAAAGFGRSGQAGQPPVFQTRRGSMAPLV</sequence>
<evidence type="ECO:0000313" key="2">
    <source>
        <dbReference type="EMBL" id="QXV81934.1"/>
    </source>
</evidence>
<evidence type="ECO:0000256" key="1">
    <source>
        <dbReference type="SAM" id="MobiDB-lite"/>
    </source>
</evidence>
<feature type="region of interest" description="Disordered" evidence="1">
    <location>
        <begin position="1"/>
        <end position="42"/>
    </location>
</feature>
<dbReference type="EMBL" id="MZ501088">
    <property type="protein sequence ID" value="QXV81934.1"/>
    <property type="molecule type" value="Genomic_DNA"/>
</dbReference>
<organism evidence="2 3">
    <name type="scientific">Escherichia phage KarlBarth</name>
    <dbReference type="NCBI Taxonomy" id="2851981"/>
    <lineage>
        <taxon>Viruses</taxon>
        <taxon>Duplodnaviria</taxon>
        <taxon>Heunggongvirae</taxon>
        <taxon>Uroviricota</taxon>
        <taxon>Caudoviricetes</taxon>
        <taxon>Dhillonvirus</taxon>
        <taxon>Dhillonvirus karlbarth</taxon>
    </lineage>
</organism>
<name>A0AAE7VVW3_9CAUD</name>